<evidence type="ECO:0000256" key="2">
    <source>
        <dbReference type="SAM" id="Phobius"/>
    </source>
</evidence>
<accession>A0A0J9S3L3</accession>
<feature type="region of interest" description="Disordered" evidence="1">
    <location>
        <begin position="1"/>
        <end position="49"/>
    </location>
</feature>
<sequence>MKEKEKKKKLKEKDSEMQKPRDKDNEMQKPRDKDSEMQKPREKDNEFNKTYTRINQSKYFIHHELNTQTQMVHFWGHQDFQVILLKFSDLLNQHLFLVYLVGWELYFYFLRYSKF</sequence>
<evidence type="ECO:0000313" key="3">
    <source>
        <dbReference type="EMBL" id="KMZ77374.1"/>
    </source>
</evidence>
<evidence type="ECO:0000313" key="4">
    <source>
        <dbReference type="Proteomes" id="UP000053562"/>
    </source>
</evidence>
<organism evidence="3 4">
    <name type="scientific">Plasmodium vivax India VII</name>
    <dbReference type="NCBI Taxonomy" id="1077284"/>
    <lineage>
        <taxon>Eukaryota</taxon>
        <taxon>Sar</taxon>
        <taxon>Alveolata</taxon>
        <taxon>Apicomplexa</taxon>
        <taxon>Aconoidasida</taxon>
        <taxon>Haemosporida</taxon>
        <taxon>Plasmodiidae</taxon>
        <taxon>Plasmodium</taxon>
        <taxon>Plasmodium (Plasmodium)</taxon>
    </lineage>
</organism>
<keyword evidence="2" id="KW-1133">Transmembrane helix</keyword>
<dbReference type="EMBL" id="KQ234408">
    <property type="protein sequence ID" value="KMZ77374.1"/>
    <property type="molecule type" value="Genomic_DNA"/>
</dbReference>
<gene>
    <name evidence="3" type="ORF">PVIIG_05769</name>
</gene>
<feature type="compositionally biased region" description="Basic and acidic residues" evidence="1">
    <location>
        <begin position="11"/>
        <end position="47"/>
    </location>
</feature>
<evidence type="ECO:0000256" key="1">
    <source>
        <dbReference type="SAM" id="MobiDB-lite"/>
    </source>
</evidence>
<dbReference type="Proteomes" id="UP000053562">
    <property type="component" value="Unassembled WGS sequence"/>
</dbReference>
<feature type="transmembrane region" description="Helical" evidence="2">
    <location>
        <begin position="90"/>
        <end position="109"/>
    </location>
</feature>
<protein>
    <submittedName>
        <fullName evidence="3">Uncharacterized protein</fullName>
    </submittedName>
</protein>
<proteinExistence type="predicted"/>
<keyword evidence="2" id="KW-0812">Transmembrane</keyword>
<reference evidence="3 4" key="1">
    <citation type="submission" date="2011-08" db="EMBL/GenBank/DDBJ databases">
        <title>The Genome Sequence of Plasmodium vivax India VII.</title>
        <authorList>
            <consortium name="The Broad Institute Genome Sequencing Platform"/>
            <consortium name="The Broad Institute Genome Sequencing Center for Infectious Disease"/>
            <person name="Neafsey D."/>
            <person name="Carlton J."/>
            <person name="Barnwell J."/>
            <person name="Collins W."/>
            <person name="Escalante A."/>
            <person name="Mullikin J."/>
            <person name="Saul A."/>
            <person name="Guigo R."/>
            <person name="Camara F."/>
            <person name="Young S.K."/>
            <person name="Zeng Q."/>
            <person name="Gargeya S."/>
            <person name="Fitzgerald M."/>
            <person name="Haas B."/>
            <person name="Abouelleil A."/>
            <person name="Alvarado L."/>
            <person name="Arachchi H.M."/>
            <person name="Berlin A."/>
            <person name="Brown A."/>
            <person name="Chapman S.B."/>
            <person name="Chen Z."/>
            <person name="Dunbar C."/>
            <person name="Freedman E."/>
            <person name="Gearin G."/>
            <person name="Gellesch M."/>
            <person name="Goldberg J."/>
            <person name="Griggs A."/>
            <person name="Gujja S."/>
            <person name="Heiman D."/>
            <person name="Howarth C."/>
            <person name="Larson L."/>
            <person name="Lui A."/>
            <person name="MacDonald P.J.P."/>
            <person name="Montmayeur A."/>
            <person name="Murphy C."/>
            <person name="Neiman D."/>
            <person name="Pearson M."/>
            <person name="Priest M."/>
            <person name="Roberts A."/>
            <person name="Saif S."/>
            <person name="Shea T."/>
            <person name="Shenoy N."/>
            <person name="Sisk P."/>
            <person name="Stolte C."/>
            <person name="Sykes S."/>
            <person name="Wortman J."/>
            <person name="Nusbaum C."/>
            <person name="Birren B."/>
        </authorList>
    </citation>
    <scope>NUCLEOTIDE SEQUENCE [LARGE SCALE GENOMIC DNA]</scope>
    <source>
        <strain evidence="3 4">India VII</strain>
    </source>
</reference>
<keyword evidence="2" id="KW-0472">Membrane</keyword>
<dbReference type="AlphaFoldDB" id="A0A0J9S3L3"/>
<feature type="compositionally biased region" description="Basic residues" evidence="1">
    <location>
        <begin position="1"/>
        <end position="10"/>
    </location>
</feature>
<name>A0A0J9S3L3_PLAVI</name>